<protein>
    <submittedName>
        <fullName evidence="1">Uncharacterized protein</fullName>
    </submittedName>
</protein>
<sequence>MDQPVQAFRSGLVAYHPRSYQFMPAPIKLGKAQSSLLSWFSFHRRAPHLVSSFLAALKPGTKSEAVFRKGAQSRFFPTRELHCYQEVDPRSTFEICTASSLTRFFFNGVCHPRPRPSESFESVLRHSCVSFFFLMIMLRETLIAYFTATVGLRGTRVQFECADRSLDLARESILMNDSLSLCATRYVRRKPHGRVCQMFRWDNVSPVIEAMILLRGIRSASAFFSRGTEGRRQIA</sequence>
<dbReference type="AlphaFoldDB" id="A0A9P7VQF4"/>
<dbReference type="RefSeq" id="XP_043038402.1">
    <property type="nucleotide sequence ID" value="XM_043180020.1"/>
</dbReference>
<organism evidence="1 2">
    <name type="scientific">Guyanagaster necrorhizus</name>
    <dbReference type="NCBI Taxonomy" id="856835"/>
    <lineage>
        <taxon>Eukaryota</taxon>
        <taxon>Fungi</taxon>
        <taxon>Dikarya</taxon>
        <taxon>Basidiomycota</taxon>
        <taxon>Agaricomycotina</taxon>
        <taxon>Agaricomycetes</taxon>
        <taxon>Agaricomycetidae</taxon>
        <taxon>Agaricales</taxon>
        <taxon>Marasmiineae</taxon>
        <taxon>Physalacriaceae</taxon>
        <taxon>Guyanagaster</taxon>
    </lineage>
</organism>
<dbReference type="EMBL" id="MU250538">
    <property type="protein sequence ID" value="KAG7444902.1"/>
    <property type="molecule type" value="Genomic_DNA"/>
</dbReference>
<evidence type="ECO:0000313" key="2">
    <source>
        <dbReference type="Proteomes" id="UP000812287"/>
    </source>
</evidence>
<reference evidence="1" key="1">
    <citation type="submission" date="2020-11" db="EMBL/GenBank/DDBJ databases">
        <title>Adaptations for nitrogen fixation in a non-lichenized fungal sporocarp promotes dispersal by wood-feeding termites.</title>
        <authorList>
            <consortium name="DOE Joint Genome Institute"/>
            <person name="Koch R.A."/>
            <person name="Yoon G."/>
            <person name="Arayal U."/>
            <person name="Lail K."/>
            <person name="Amirebrahimi M."/>
            <person name="Labutti K."/>
            <person name="Lipzen A."/>
            <person name="Riley R."/>
            <person name="Barry K."/>
            <person name="Henrissat B."/>
            <person name="Grigoriev I.V."/>
            <person name="Herr J.R."/>
            <person name="Aime M.C."/>
        </authorList>
    </citation>
    <scope>NUCLEOTIDE SEQUENCE</scope>
    <source>
        <strain evidence="1">MCA 3950</strain>
    </source>
</reference>
<dbReference type="GeneID" id="66102316"/>
<proteinExistence type="predicted"/>
<gene>
    <name evidence="1" type="ORF">BT62DRAFT_197645</name>
</gene>
<dbReference type="Proteomes" id="UP000812287">
    <property type="component" value="Unassembled WGS sequence"/>
</dbReference>
<evidence type="ECO:0000313" key="1">
    <source>
        <dbReference type="EMBL" id="KAG7444902.1"/>
    </source>
</evidence>
<accession>A0A9P7VQF4</accession>
<name>A0A9P7VQF4_9AGAR</name>
<comment type="caution">
    <text evidence="1">The sequence shown here is derived from an EMBL/GenBank/DDBJ whole genome shotgun (WGS) entry which is preliminary data.</text>
</comment>
<keyword evidence="2" id="KW-1185">Reference proteome</keyword>